<dbReference type="GO" id="GO:0016757">
    <property type="term" value="F:glycosyltransferase activity"/>
    <property type="evidence" value="ECO:0007669"/>
    <property type="project" value="UniProtKB-KW"/>
</dbReference>
<keyword evidence="2" id="KW-0812">Transmembrane</keyword>
<evidence type="ECO:0000256" key="2">
    <source>
        <dbReference type="SAM" id="Phobius"/>
    </source>
</evidence>
<comment type="caution">
    <text evidence="4">The sequence shown here is derived from an EMBL/GenBank/DDBJ whole genome shotgun (WGS) entry which is preliminary data.</text>
</comment>
<dbReference type="InterPro" id="IPR031304">
    <property type="entry name" value="SLT_2"/>
</dbReference>
<evidence type="ECO:0000313" key="4">
    <source>
        <dbReference type="EMBL" id="MFC4129731.1"/>
    </source>
</evidence>
<keyword evidence="5" id="KW-1185">Reference proteome</keyword>
<feature type="region of interest" description="Disordered" evidence="1">
    <location>
        <begin position="108"/>
        <end position="146"/>
    </location>
</feature>
<keyword evidence="4" id="KW-0808">Transferase</keyword>
<dbReference type="SUPFAM" id="SSF53955">
    <property type="entry name" value="Lysozyme-like"/>
    <property type="match status" value="1"/>
</dbReference>
<dbReference type="EC" id="2.4.-.-" evidence="4"/>
<evidence type="ECO:0000256" key="1">
    <source>
        <dbReference type="SAM" id="MobiDB-lite"/>
    </source>
</evidence>
<reference evidence="5" key="1">
    <citation type="journal article" date="2019" name="Int. J. Syst. Evol. Microbiol.">
        <title>The Global Catalogue of Microorganisms (GCM) 10K type strain sequencing project: providing services to taxonomists for standard genome sequencing and annotation.</title>
        <authorList>
            <consortium name="The Broad Institute Genomics Platform"/>
            <consortium name="The Broad Institute Genome Sequencing Center for Infectious Disease"/>
            <person name="Wu L."/>
            <person name="Ma J."/>
        </authorList>
    </citation>
    <scope>NUCLEOTIDE SEQUENCE [LARGE SCALE GENOMIC DNA]</scope>
    <source>
        <strain evidence="5">CGMCC 4.7289</strain>
    </source>
</reference>
<dbReference type="InterPro" id="IPR018247">
    <property type="entry name" value="EF_Hand_1_Ca_BS"/>
</dbReference>
<dbReference type="InterPro" id="IPR043426">
    <property type="entry name" value="MltB-like"/>
</dbReference>
<dbReference type="Pfam" id="PF13406">
    <property type="entry name" value="SLT_2"/>
    <property type="match status" value="1"/>
</dbReference>
<sequence length="333" mass="34135">MTTPEPTREPETPPAAPVSGEPAGDQVGKHAGKHVADESTQQSAQQSVPKLRPAVTAAGRKVAAGGRTAIGAARRPQGRLVAGGLFVTAIVTGVVLVAVWLAPTGGVPVAQDSSASTTPTSAAPSGTGEASFSPFPTTTTSPLPPNSGLTEWADKLAVKVEIPPVALRAYAYAEYVLTSRKPSCNLRWSTIAAIGKIETNHGRVGASTLGPDGRVLPPIVGPALDGKAGRAKVADTDAGALDNDRAWDHAVGPLQFVPTAWRAYAVDADSDGLVDPNDIDDAALAAATKLCEANKDLSQAANWNAAIKTFPDLSAKAQQVFDAANTYGQKSRA</sequence>
<protein>
    <submittedName>
        <fullName evidence="4">Lytic murein transglycosylase</fullName>
        <ecNumber evidence="4">2.4.-.-</ecNumber>
    </submittedName>
</protein>
<dbReference type="EMBL" id="JBHSAY010000003">
    <property type="protein sequence ID" value="MFC4129731.1"/>
    <property type="molecule type" value="Genomic_DNA"/>
</dbReference>
<dbReference type="PROSITE" id="PS00018">
    <property type="entry name" value="EF_HAND_1"/>
    <property type="match status" value="1"/>
</dbReference>
<keyword evidence="2" id="KW-0472">Membrane</keyword>
<evidence type="ECO:0000313" key="5">
    <source>
        <dbReference type="Proteomes" id="UP001595816"/>
    </source>
</evidence>
<feature type="compositionally biased region" description="Basic and acidic residues" evidence="1">
    <location>
        <begin position="1"/>
        <end position="11"/>
    </location>
</feature>
<feature type="region of interest" description="Disordered" evidence="1">
    <location>
        <begin position="1"/>
        <end position="61"/>
    </location>
</feature>
<accession>A0ABV8LFP1</accession>
<keyword evidence="4" id="KW-0328">Glycosyltransferase</keyword>
<feature type="compositionally biased region" description="Low complexity" evidence="1">
    <location>
        <begin position="113"/>
        <end position="146"/>
    </location>
</feature>
<organism evidence="4 5">
    <name type="scientific">Hamadaea flava</name>
    <dbReference type="NCBI Taxonomy" id="1742688"/>
    <lineage>
        <taxon>Bacteria</taxon>
        <taxon>Bacillati</taxon>
        <taxon>Actinomycetota</taxon>
        <taxon>Actinomycetes</taxon>
        <taxon>Micromonosporales</taxon>
        <taxon>Micromonosporaceae</taxon>
        <taxon>Hamadaea</taxon>
    </lineage>
</organism>
<feature type="domain" description="Transglycosylase SLT" evidence="3">
    <location>
        <begin position="246"/>
        <end position="315"/>
    </location>
</feature>
<proteinExistence type="predicted"/>
<evidence type="ECO:0000259" key="3">
    <source>
        <dbReference type="Pfam" id="PF13406"/>
    </source>
</evidence>
<name>A0ABV8LFP1_9ACTN</name>
<dbReference type="Gene3D" id="1.10.530.10">
    <property type="match status" value="1"/>
</dbReference>
<keyword evidence="2" id="KW-1133">Transmembrane helix</keyword>
<gene>
    <name evidence="4" type="ORF">ACFOZ4_03850</name>
</gene>
<dbReference type="RefSeq" id="WP_253759931.1">
    <property type="nucleotide sequence ID" value="NZ_JAMZDZ010000001.1"/>
</dbReference>
<dbReference type="PANTHER" id="PTHR30163:SF8">
    <property type="entry name" value="LYTIC MUREIN TRANSGLYCOSYLASE"/>
    <property type="match status" value="1"/>
</dbReference>
<dbReference type="PANTHER" id="PTHR30163">
    <property type="entry name" value="MEMBRANE-BOUND LYTIC MUREIN TRANSGLYCOSYLASE B"/>
    <property type="match status" value="1"/>
</dbReference>
<dbReference type="Gene3D" id="1.10.8.350">
    <property type="entry name" value="Bacterial muramidase"/>
    <property type="match status" value="1"/>
</dbReference>
<feature type="compositionally biased region" description="Polar residues" evidence="1">
    <location>
        <begin position="38"/>
        <end position="48"/>
    </location>
</feature>
<dbReference type="Proteomes" id="UP001595816">
    <property type="component" value="Unassembled WGS sequence"/>
</dbReference>
<dbReference type="InterPro" id="IPR023346">
    <property type="entry name" value="Lysozyme-like_dom_sf"/>
</dbReference>
<feature type="transmembrane region" description="Helical" evidence="2">
    <location>
        <begin position="80"/>
        <end position="102"/>
    </location>
</feature>